<dbReference type="PANTHER" id="PTHR43174">
    <property type="entry name" value="UDP-N-ACETYLGLUCOSAMINE 2-EPIMERASE"/>
    <property type="match status" value="1"/>
</dbReference>
<dbReference type="OrthoDB" id="9803238at2"/>
<dbReference type="Gene3D" id="3.40.50.2000">
    <property type="entry name" value="Glycogen Phosphorylase B"/>
    <property type="match status" value="2"/>
</dbReference>
<accession>A0A1Y1RXU6</accession>
<dbReference type="SUPFAM" id="SSF53756">
    <property type="entry name" value="UDP-Glycosyltransferase/glycogen phosphorylase"/>
    <property type="match status" value="1"/>
</dbReference>
<keyword evidence="4" id="KW-1185">Reference proteome</keyword>
<dbReference type="GO" id="GO:0016853">
    <property type="term" value="F:isomerase activity"/>
    <property type="evidence" value="ECO:0007669"/>
    <property type="project" value="UniProtKB-KW"/>
</dbReference>
<evidence type="ECO:0000256" key="1">
    <source>
        <dbReference type="RuleBase" id="RU003513"/>
    </source>
</evidence>
<comment type="similarity">
    <text evidence="1">Belongs to the UDP-N-acetylglucosamine 2-epimerase family.</text>
</comment>
<proteinExistence type="inferred from homology"/>
<keyword evidence="1" id="KW-0413">Isomerase</keyword>
<dbReference type="STRING" id="1963862.B4O97_11885"/>
<dbReference type="EMBL" id="MWQY01000012">
    <property type="protein sequence ID" value="ORC34641.1"/>
    <property type="molecule type" value="Genomic_DNA"/>
</dbReference>
<comment type="caution">
    <text evidence="3">The sequence shown here is derived from an EMBL/GenBank/DDBJ whole genome shotgun (WGS) entry which is preliminary data.</text>
</comment>
<evidence type="ECO:0000259" key="2">
    <source>
        <dbReference type="Pfam" id="PF02350"/>
    </source>
</evidence>
<dbReference type="PANTHER" id="PTHR43174:SF1">
    <property type="entry name" value="UDP-N-ACETYLGLUCOSAMINE 2-EPIMERASE"/>
    <property type="match status" value="1"/>
</dbReference>
<dbReference type="CDD" id="cd03786">
    <property type="entry name" value="GTB_UDP-GlcNAc_2-Epimerase"/>
    <property type="match status" value="1"/>
</dbReference>
<evidence type="ECO:0000313" key="4">
    <source>
        <dbReference type="Proteomes" id="UP000192343"/>
    </source>
</evidence>
<dbReference type="InterPro" id="IPR029767">
    <property type="entry name" value="WecB-like"/>
</dbReference>
<organism evidence="3 4">
    <name type="scientific">Marispirochaeta aestuarii</name>
    <dbReference type="NCBI Taxonomy" id="1963862"/>
    <lineage>
        <taxon>Bacteria</taxon>
        <taxon>Pseudomonadati</taxon>
        <taxon>Spirochaetota</taxon>
        <taxon>Spirochaetia</taxon>
        <taxon>Spirochaetales</taxon>
        <taxon>Spirochaetaceae</taxon>
        <taxon>Marispirochaeta</taxon>
    </lineage>
</organism>
<gene>
    <name evidence="3" type="ORF">B4O97_11885</name>
</gene>
<dbReference type="AlphaFoldDB" id="A0A1Y1RXU6"/>
<feature type="domain" description="UDP-N-acetylglucosamine 2-epimerase" evidence="2">
    <location>
        <begin position="25"/>
        <end position="358"/>
    </location>
</feature>
<name>A0A1Y1RXU6_9SPIO</name>
<reference evidence="3 4" key="1">
    <citation type="submission" date="2017-03" db="EMBL/GenBank/DDBJ databases">
        <title>Draft Genome sequence of Marispirochaeta sp. strain JC444.</title>
        <authorList>
            <person name="Shivani Y."/>
            <person name="Subhash Y."/>
            <person name="Sasikala C."/>
            <person name="Ramana C."/>
        </authorList>
    </citation>
    <scope>NUCLEOTIDE SEQUENCE [LARGE SCALE GENOMIC DNA]</scope>
    <source>
        <strain evidence="3 4">JC444</strain>
    </source>
</reference>
<dbReference type="InterPro" id="IPR003331">
    <property type="entry name" value="UDP_GlcNAc_Epimerase_2_dom"/>
</dbReference>
<evidence type="ECO:0000313" key="3">
    <source>
        <dbReference type="EMBL" id="ORC34641.1"/>
    </source>
</evidence>
<dbReference type="RefSeq" id="WP_083051080.1">
    <property type="nucleotide sequence ID" value="NZ_MWQY01000012.1"/>
</dbReference>
<dbReference type="NCBIfam" id="TIGR00236">
    <property type="entry name" value="wecB"/>
    <property type="match status" value="1"/>
</dbReference>
<dbReference type="Proteomes" id="UP000192343">
    <property type="component" value="Unassembled WGS sequence"/>
</dbReference>
<protein>
    <submittedName>
        <fullName evidence="3">UDP-N-acetylglucosamine 2-epimerase (Non-hydrolyzing)</fullName>
    </submittedName>
</protein>
<sequence length="373" mass="42642">MKVMVIVGTRPEIIRLSRVIILLRETFDCVFVHTGQNYSYELGEIFYKDLELDPPDYYLNAVGNTLAETLGLIISKSDEVMEKEAPDALLVLGDTNSALSVIPAKRRKIPIFHFEAGNRCFDQRVPEEINRRIVDHTADINLTYSEIAKQNLLREGLPMDRVFNIGSPMFEVLECYKDKINQAKVLEKFGLKPDHYFVLSAHREENVDSKDKLNDLMSAIESVLVDYPFPILFSVHPRTEKKLKEHGLMLNDRIIASKPLCFTEYVALQKHAYCVLSDSGTITEESAILNIPALNLRETHERHEGMEKAAVTMTGFDPKLIKIGINIARRQVDRTEVQLNSIPDYAQKNISEKVVKIILSYTSYINRKSWLKV</sequence>
<dbReference type="Pfam" id="PF02350">
    <property type="entry name" value="Epimerase_2"/>
    <property type="match status" value="1"/>
</dbReference>